<dbReference type="RefSeq" id="WP_112782234.1">
    <property type="nucleotide sequence ID" value="NZ_CP030041.1"/>
</dbReference>
<dbReference type="FunFam" id="3.10.300.10:FF:000001">
    <property type="entry name" value="Putative 3-methyladenine DNA glycosylase"/>
    <property type="match status" value="1"/>
</dbReference>
<dbReference type="CDD" id="cd00540">
    <property type="entry name" value="AAG"/>
    <property type="match status" value="1"/>
</dbReference>
<dbReference type="HAMAP" id="MF_00527">
    <property type="entry name" value="3MGH"/>
    <property type="match status" value="1"/>
</dbReference>
<dbReference type="GO" id="GO:0006284">
    <property type="term" value="P:base-excision repair"/>
    <property type="evidence" value="ECO:0007669"/>
    <property type="project" value="InterPro"/>
</dbReference>
<evidence type="ECO:0000256" key="2">
    <source>
        <dbReference type="ARBA" id="ARBA00022763"/>
    </source>
</evidence>
<dbReference type="EMBL" id="CP030041">
    <property type="protein sequence ID" value="AWW28813.1"/>
    <property type="molecule type" value="Genomic_DNA"/>
</dbReference>
<dbReference type="AlphaFoldDB" id="A0A2Z4IEG0"/>
<dbReference type="OrthoDB" id="9794313at2"/>
<evidence type="ECO:0000256" key="4">
    <source>
        <dbReference type="ARBA" id="ARBA00023204"/>
    </source>
</evidence>
<evidence type="ECO:0000256" key="5">
    <source>
        <dbReference type="HAMAP-Rule" id="MF_00527"/>
    </source>
</evidence>
<dbReference type="Pfam" id="PF02245">
    <property type="entry name" value="Pur_DNA_glyco"/>
    <property type="match status" value="1"/>
</dbReference>
<evidence type="ECO:0000313" key="7">
    <source>
        <dbReference type="Proteomes" id="UP000248688"/>
    </source>
</evidence>
<proteinExistence type="inferred from homology"/>
<dbReference type="GO" id="GO:0003905">
    <property type="term" value="F:alkylbase DNA N-glycosylase activity"/>
    <property type="evidence" value="ECO:0007669"/>
    <property type="project" value="InterPro"/>
</dbReference>
<name>A0A2Z4IEG0_9BACT</name>
<reference evidence="6 7" key="1">
    <citation type="submission" date="2018-06" db="EMBL/GenBank/DDBJ databases">
        <title>Echinicola strongylocentroti sp. nov., isolated from a sea urchin Strongylocentrotus intermedius.</title>
        <authorList>
            <person name="Bae S.S."/>
        </authorList>
    </citation>
    <scope>NUCLEOTIDE SEQUENCE [LARGE SCALE GENOMIC DNA]</scope>
    <source>
        <strain evidence="6 7">MEBiC08714</strain>
    </source>
</reference>
<dbReference type="SUPFAM" id="SSF50486">
    <property type="entry name" value="FMT C-terminal domain-like"/>
    <property type="match status" value="1"/>
</dbReference>
<dbReference type="Proteomes" id="UP000248688">
    <property type="component" value="Chromosome"/>
</dbReference>
<dbReference type="GO" id="GO:0003677">
    <property type="term" value="F:DNA binding"/>
    <property type="evidence" value="ECO:0007669"/>
    <property type="project" value="InterPro"/>
</dbReference>
<dbReference type="PANTHER" id="PTHR10429">
    <property type="entry name" value="DNA-3-METHYLADENINE GLYCOSYLASE"/>
    <property type="match status" value="1"/>
</dbReference>
<dbReference type="InterPro" id="IPR036995">
    <property type="entry name" value="MPG_sf"/>
</dbReference>
<dbReference type="KEGG" id="est:DN752_00955"/>
<keyword evidence="4 5" id="KW-0234">DNA repair</keyword>
<gene>
    <name evidence="6" type="ORF">DN752_00955</name>
</gene>
<dbReference type="Gene3D" id="3.10.300.10">
    <property type="entry name" value="Methylpurine-DNA glycosylase (MPG)"/>
    <property type="match status" value="1"/>
</dbReference>
<keyword evidence="3 5" id="KW-0378">Hydrolase</keyword>
<dbReference type="EC" id="3.2.2.-" evidence="5"/>
<dbReference type="NCBIfam" id="TIGR00567">
    <property type="entry name" value="3mg"/>
    <property type="match status" value="1"/>
</dbReference>
<sequence>MTIKGVNILPKEFFLKDDVTEIAQHLLGKIIVTQINDEYTTARIVETEAYDGTIDKACHAFPNKITRRTEVMFSEGGRSYVYLCYGIHHLFNIVTQVEGIPKAVLIRAVEPLEGKDIMKKRRKVNTDLQLTNGPGKAAQALGISTLHNDVILYQKNGIISIGCEMNNVNFEINVSTRIGVDYAGEDAKLPWRFYIKNNAYISKK</sequence>
<comment type="similarity">
    <text evidence="1 5">Belongs to the DNA glycosylase MPG family.</text>
</comment>
<dbReference type="InterPro" id="IPR003180">
    <property type="entry name" value="MPG"/>
</dbReference>
<keyword evidence="7" id="KW-1185">Reference proteome</keyword>
<accession>A0A2Z4IEG0</accession>
<keyword evidence="2 5" id="KW-0227">DNA damage</keyword>
<dbReference type="InterPro" id="IPR011034">
    <property type="entry name" value="Formyl_transferase-like_C_sf"/>
</dbReference>
<dbReference type="PANTHER" id="PTHR10429:SF0">
    <property type="entry name" value="DNA-3-METHYLADENINE GLYCOSYLASE"/>
    <property type="match status" value="1"/>
</dbReference>
<protein>
    <recommendedName>
        <fullName evidence="5">Putative 3-methyladenine DNA glycosylase</fullName>
        <ecNumber evidence="5">3.2.2.-</ecNumber>
    </recommendedName>
</protein>
<evidence type="ECO:0000256" key="1">
    <source>
        <dbReference type="ARBA" id="ARBA00009232"/>
    </source>
</evidence>
<evidence type="ECO:0000313" key="6">
    <source>
        <dbReference type="EMBL" id="AWW28813.1"/>
    </source>
</evidence>
<organism evidence="6 7">
    <name type="scientific">Echinicola strongylocentroti</name>
    <dbReference type="NCBI Taxonomy" id="1795355"/>
    <lineage>
        <taxon>Bacteria</taxon>
        <taxon>Pseudomonadati</taxon>
        <taxon>Bacteroidota</taxon>
        <taxon>Cytophagia</taxon>
        <taxon>Cytophagales</taxon>
        <taxon>Cyclobacteriaceae</taxon>
        <taxon>Echinicola</taxon>
    </lineage>
</organism>
<evidence type="ECO:0000256" key="3">
    <source>
        <dbReference type="ARBA" id="ARBA00022801"/>
    </source>
</evidence>